<accession>A0ABS7P1V2</accession>
<evidence type="ECO:0000256" key="3">
    <source>
        <dbReference type="ARBA" id="ARBA00018111"/>
    </source>
</evidence>
<dbReference type="EMBL" id="JABUBU010000002">
    <property type="protein sequence ID" value="MBY6366387.1"/>
    <property type="molecule type" value="Genomic_DNA"/>
</dbReference>
<comment type="caution">
    <text evidence="9">The sequence shown here is derived from an EMBL/GenBank/DDBJ whole genome shotgun (WGS) entry which is preliminary data.</text>
</comment>
<dbReference type="InterPro" id="IPR003783">
    <property type="entry name" value="Regulatory_RecX"/>
</dbReference>
<evidence type="ECO:0000259" key="7">
    <source>
        <dbReference type="Pfam" id="PF02631"/>
    </source>
</evidence>
<sequence length="179" mass="19433">MTGAGGASGEGGGTAEQARDAALRLLTDRARSRHELTTRLTDKGFTPSVTASVLDRLTELGLVDDRDFAHQWVRSRHTYSGRGKQALRNELRTKGIDPAVAAEALETIDPEDERDRARELVVKKLRSPSVRATASTDRDKVLRSLVGMLARRGFSQGMAFEIAKSELEAVGADTDGLEN</sequence>
<protein>
    <recommendedName>
        <fullName evidence="3 5">Regulatory protein RecX</fullName>
    </recommendedName>
</protein>
<feature type="domain" description="RecX second three-helical" evidence="7">
    <location>
        <begin position="64"/>
        <end position="105"/>
    </location>
</feature>
<feature type="domain" description="RecX first three-helical" evidence="8">
    <location>
        <begin position="18"/>
        <end position="57"/>
    </location>
</feature>
<keyword evidence="4 5" id="KW-0963">Cytoplasm</keyword>
<evidence type="ECO:0000256" key="4">
    <source>
        <dbReference type="ARBA" id="ARBA00022490"/>
    </source>
</evidence>
<comment type="similarity">
    <text evidence="2 5">Belongs to the RecX family.</text>
</comment>
<feature type="compositionally biased region" description="Gly residues" evidence="6">
    <location>
        <begin position="1"/>
        <end position="14"/>
    </location>
</feature>
<dbReference type="InterPro" id="IPR036388">
    <property type="entry name" value="WH-like_DNA-bd_sf"/>
</dbReference>
<dbReference type="InterPro" id="IPR053926">
    <property type="entry name" value="RecX_HTH_1st"/>
</dbReference>
<name>A0ABS7P1V2_9NOCA</name>
<evidence type="ECO:0000259" key="8">
    <source>
        <dbReference type="Pfam" id="PF21982"/>
    </source>
</evidence>
<dbReference type="HAMAP" id="MF_01114">
    <property type="entry name" value="RecX"/>
    <property type="match status" value="1"/>
</dbReference>
<comment type="subcellular location">
    <subcellularLocation>
        <location evidence="1 5">Cytoplasm</location>
    </subcellularLocation>
</comment>
<dbReference type="PANTHER" id="PTHR33602">
    <property type="entry name" value="REGULATORY PROTEIN RECX FAMILY PROTEIN"/>
    <property type="match status" value="1"/>
</dbReference>
<dbReference type="Pfam" id="PF02631">
    <property type="entry name" value="RecX_HTH2"/>
    <property type="match status" value="1"/>
</dbReference>
<evidence type="ECO:0000256" key="2">
    <source>
        <dbReference type="ARBA" id="ARBA00009695"/>
    </source>
</evidence>
<keyword evidence="10" id="KW-1185">Reference proteome</keyword>
<evidence type="ECO:0000313" key="10">
    <source>
        <dbReference type="Proteomes" id="UP000825228"/>
    </source>
</evidence>
<feature type="region of interest" description="Disordered" evidence="6">
    <location>
        <begin position="1"/>
        <end position="20"/>
    </location>
</feature>
<evidence type="ECO:0000256" key="6">
    <source>
        <dbReference type="SAM" id="MobiDB-lite"/>
    </source>
</evidence>
<comment type="function">
    <text evidence="5">Modulates RecA activity.</text>
</comment>
<evidence type="ECO:0000313" key="9">
    <source>
        <dbReference type="EMBL" id="MBY6366387.1"/>
    </source>
</evidence>
<reference evidence="9 10" key="1">
    <citation type="submission" date="2020-06" db="EMBL/GenBank/DDBJ databases">
        <title>Taxonomy, biology and ecology of Rhodococcus bacteria occurring in California pistachio and other woody hosts as revealed by genome sequence analyses.</title>
        <authorList>
            <person name="Gai Y."/>
            <person name="Riely B."/>
        </authorList>
    </citation>
    <scope>NUCLEOTIDE SEQUENCE [LARGE SCALE GENOMIC DNA]</scope>
    <source>
        <strain evidence="9 10">BP-281</strain>
    </source>
</reference>
<dbReference type="Proteomes" id="UP000825228">
    <property type="component" value="Unassembled WGS sequence"/>
</dbReference>
<dbReference type="InterPro" id="IPR053924">
    <property type="entry name" value="RecX_HTH_2nd"/>
</dbReference>
<dbReference type="PANTHER" id="PTHR33602:SF1">
    <property type="entry name" value="REGULATORY PROTEIN RECX FAMILY PROTEIN"/>
    <property type="match status" value="1"/>
</dbReference>
<organism evidence="9 10">
    <name type="scientific">Rhodococcoides corynebacterioides</name>
    <dbReference type="NCBI Taxonomy" id="53972"/>
    <lineage>
        <taxon>Bacteria</taxon>
        <taxon>Bacillati</taxon>
        <taxon>Actinomycetota</taxon>
        <taxon>Actinomycetes</taxon>
        <taxon>Mycobacteriales</taxon>
        <taxon>Nocardiaceae</taxon>
        <taxon>Rhodococcoides</taxon>
    </lineage>
</organism>
<dbReference type="RefSeq" id="WP_222683690.1">
    <property type="nucleotide sequence ID" value="NZ_JABUBT010000010.1"/>
</dbReference>
<dbReference type="Pfam" id="PF21982">
    <property type="entry name" value="RecX_HTH1"/>
    <property type="match status" value="1"/>
</dbReference>
<gene>
    <name evidence="5" type="primary">recX</name>
    <name evidence="9" type="ORF">HQ603_06425</name>
</gene>
<evidence type="ECO:0000256" key="5">
    <source>
        <dbReference type="HAMAP-Rule" id="MF_01114"/>
    </source>
</evidence>
<evidence type="ECO:0000256" key="1">
    <source>
        <dbReference type="ARBA" id="ARBA00004496"/>
    </source>
</evidence>
<proteinExistence type="inferred from homology"/>
<dbReference type="Gene3D" id="1.10.10.10">
    <property type="entry name" value="Winged helix-like DNA-binding domain superfamily/Winged helix DNA-binding domain"/>
    <property type="match status" value="2"/>
</dbReference>